<dbReference type="InterPro" id="IPR031563">
    <property type="entry name" value="MOT1/MOT2"/>
</dbReference>
<feature type="transmembrane region" description="Helical" evidence="2">
    <location>
        <begin position="296"/>
        <end position="315"/>
    </location>
</feature>
<organism evidence="3 4">
    <name type="scientific">Pycnococcus provasolii</name>
    <dbReference type="NCBI Taxonomy" id="41880"/>
    <lineage>
        <taxon>Eukaryota</taxon>
        <taxon>Viridiplantae</taxon>
        <taxon>Chlorophyta</taxon>
        <taxon>Pseudoscourfieldiophyceae</taxon>
        <taxon>Pseudoscourfieldiales</taxon>
        <taxon>Pycnococcaceae</taxon>
        <taxon>Pycnococcus</taxon>
    </lineage>
</organism>
<dbReference type="EMBL" id="BNJQ01000009">
    <property type="protein sequence ID" value="GHP05241.1"/>
    <property type="molecule type" value="Genomic_DNA"/>
</dbReference>
<dbReference type="Pfam" id="PF16983">
    <property type="entry name" value="MFS_MOT1"/>
    <property type="match status" value="2"/>
</dbReference>
<dbReference type="PANTHER" id="PTHR31970">
    <property type="match status" value="1"/>
</dbReference>
<reference evidence="3" key="1">
    <citation type="submission" date="2020-10" db="EMBL/GenBank/DDBJ databases">
        <title>Unveiling of a novel bifunctional photoreceptor, Dualchrome1, isolated from a cosmopolitan green alga.</title>
        <authorList>
            <person name="Suzuki S."/>
            <person name="Kawachi M."/>
        </authorList>
    </citation>
    <scope>NUCLEOTIDE SEQUENCE</scope>
    <source>
        <strain evidence="3">NIES 2893</strain>
    </source>
</reference>
<dbReference type="GO" id="GO:0015098">
    <property type="term" value="F:molybdate ion transmembrane transporter activity"/>
    <property type="evidence" value="ECO:0007669"/>
    <property type="project" value="InterPro"/>
</dbReference>
<dbReference type="PANTHER" id="PTHR31970:SF9">
    <property type="entry name" value="MOLYBDATE TRANSPORTER 2"/>
    <property type="match status" value="1"/>
</dbReference>
<feature type="transmembrane region" description="Helical" evidence="2">
    <location>
        <begin position="490"/>
        <end position="514"/>
    </location>
</feature>
<evidence type="ECO:0000313" key="4">
    <source>
        <dbReference type="Proteomes" id="UP000660262"/>
    </source>
</evidence>
<name>A0A830HHY6_9CHLO</name>
<feature type="region of interest" description="Disordered" evidence="1">
    <location>
        <begin position="58"/>
        <end position="91"/>
    </location>
</feature>
<feature type="transmembrane region" description="Helical" evidence="2">
    <location>
        <begin position="421"/>
        <end position="442"/>
    </location>
</feature>
<keyword evidence="2" id="KW-0472">Membrane</keyword>
<comment type="caution">
    <text evidence="3">The sequence shown here is derived from an EMBL/GenBank/DDBJ whole genome shotgun (WGS) entry which is preliminary data.</text>
</comment>
<feature type="transmembrane region" description="Helical" evidence="2">
    <location>
        <begin position="454"/>
        <end position="478"/>
    </location>
</feature>
<proteinExistence type="predicted"/>
<dbReference type="Proteomes" id="UP000660262">
    <property type="component" value="Unassembled WGS sequence"/>
</dbReference>
<keyword evidence="2" id="KW-1133">Transmembrane helix</keyword>
<accession>A0A830HHY6</accession>
<evidence type="ECO:0000313" key="3">
    <source>
        <dbReference type="EMBL" id="GHP05241.1"/>
    </source>
</evidence>
<feature type="compositionally biased region" description="Gly residues" evidence="1">
    <location>
        <begin position="8"/>
        <end position="22"/>
    </location>
</feature>
<evidence type="ECO:0008006" key="5">
    <source>
        <dbReference type="Google" id="ProtNLM"/>
    </source>
</evidence>
<keyword evidence="2" id="KW-0812">Transmembrane</keyword>
<feature type="region of interest" description="Disordered" evidence="1">
    <location>
        <begin position="1"/>
        <end position="22"/>
    </location>
</feature>
<evidence type="ECO:0000256" key="2">
    <source>
        <dbReference type="SAM" id="Phobius"/>
    </source>
</evidence>
<gene>
    <name evidence="3" type="ORF">PPROV_000399300</name>
</gene>
<dbReference type="OrthoDB" id="5402974at2759"/>
<evidence type="ECO:0000256" key="1">
    <source>
        <dbReference type="SAM" id="MobiDB-lite"/>
    </source>
</evidence>
<feature type="compositionally biased region" description="Low complexity" evidence="1">
    <location>
        <begin position="58"/>
        <end position="73"/>
    </location>
</feature>
<dbReference type="AlphaFoldDB" id="A0A830HHY6"/>
<sequence>MDMLRVDVGGGGGDDGDDGGVNGLVGDDGALVVGDGSLVVRDVDNGSLLLGTLRPMLRSGSRSGSSCSSSASAPDSLTNRPHTGGGVPAPAPACVVVDAEEDPEDSPHARLLSACIERRDDDTLEQERSGAQRCWYDRAMGKESGCCWCPTEAAGALGDLGTFIPLFIGMAMTAAIKPTVTLFVTGVHSVVSGRVMGRPLAVQPMKAIAAVAIAHGLNRAEVAAAGAIVATIVGILAATGLLKWAAKACPAAIVRGVQAGLGLALANKGLALAYEGCWTTTEAEKSSARTLADVRWIGGDGVVVALLTVAAVTLLDKGGTVERPRIPPALVIFPIGLIFAIVRWALGDGASSSYVGDAGPFFVFPSAEEWKAGAWNGAIPQLPLTVLNSVLAVCALADELYGTTASHDATTAAPARVEEHIVAFSITLGNLAGFTLGSMPVCHGAGGLMAQHRFGARTGVAPMLLGAGKIVFGALAMAANATLRRDGGDILTEILLCFPKGILGVSLFVCGVAFAQHALKSALSCTDDRQAPFVCMCTCACALKYKSAVALLVGGVAHTLLL</sequence>
<feature type="transmembrane region" description="Helical" evidence="2">
    <location>
        <begin position="327"/>
        <end position="346"/>
    </location>
</feature>
<protein>
    <recommendedName>
        <fullName evidence="5">Sulfate transporter</fullName>
    </recommendedName>
</protein>
<keyword evidence="4" id="KW-1185">Reference proteome</keyword>